<evidence type="ECO:0000256" key="1">
    <source>
        <dbReference type="SAM" id="Phobius"/>
    </source>
</evidence>
<gene>
    <name evidence="2" type="ORF">H7344_07610</name>
</gene>
<feature type="transmembrane region" description="Helical" evidence="1">
    <location>
        <begin position="84"/>
        <end position="104"/>
    </location>
</feature>
<accession>A0ABR6U783</accession>
<dbReference type="EMBL" id="JACMYC010000003">
    <property type="protein sequence ID" value="MBC2960160.1"/>
    <property type="molecule type" value="Genomic_DNA"/>
</dbReference>
<keyword evidence="3" id="KW-1185">Reference proteome</keyword>
<sequence>MDPNGPKPTHNPYLEDARMIRVQQWVMSSLAVTTILHLSVGLILAAMFLPNPSLASEIGLTIIAGAFGAIAVVAALAIHKKPLASWWVVAGFVVPTAVGLFLVLR</sequence>
<comment type="caution">
    <text evidence="2">The sequence shown here is derived from an EMBL/GenBank/DDBJ whole genome shotgun (WGS) entry which is preliminary data.</text>
</comment>
<evidence type="ECO:0008006" key="4">
    <source>
        <dbReference type="Google" id="ProtNLM"/>
    </source>
</evidence>
<evidence type="ECO:0000313" key="3">
    <source>
        <dbReference type="Proteomes" id="UP000604001"/>
    </source>
</evidence>
<evidence type="ECO:0000313" key="2">
    <source>
        <dbReference type="EMBL" id="MBC2960160.1"/>
    </source>
</evidence>
<feature type="transmembrane region" description="Helical" evidence="1">
    <location>
        <begin position="58"/>
        <end position="78"/>
    </location>
</feature>
<keyword evidence="1" id="KW-1133">Transmembrane helix</keyword>
<proteinExistence type="predicted"/>
<protein>
    <recommendedName>
        <fullName evidence="4">DUF2537 domain-containing protein</fullName>
    </recommendedName>
</protein>
<feature type="transmembrane region" description="Helical" evidence="1">
    <location>
        <begin position="25"/>
        <end position="46"/>
    </location>
</feature>
<reference evidence="2 3" key="1">
    <citation type="submission" date="2020-08" db="EMBL/GenBank/DDBJ databases">
        <title>novel species in genus Nocardioides.</title>
        <authorList>
            <person name="Zhang G."/>
        </authorList>
    </citation>
    <scope>NUCLEOTIDE SEQUENCE [LARGE SCALE GENOMIC DNA]</scope>
    <source>
        <strain evidence="2 3">SC8A-24</strain>
    </source>
</reference>
<organism evidence="2 3">
    <name type="scientific">Nocardioides deserti</name>
    <dbReference type="NCBI Taxonomy" id="1588644"/>
    <lineage>
        <taxon>Bacteria</taxon>
        <taxon>Bacillati</taxon>
        <taxon>Actinomycetota</taxon>
        <taxon>Actinomycetes</taxon>
        <taxon>Propionibacteriales</taxon>
        <taxon>Nocardioidaceae</taxon>
        <taxon>Nocardioides</taxon>
    </lineage>
</organism>
<name>A0ABR6U783_9ACTN</name>
<dbReference type="Proteomes" id="UP000604001">
    <property type="component" value="Unassembled WGS sequence"/>
</dbReference>
<keyword evidence="1" id="KW-0472">Membrane</keyword>
<keyword evidence="1" id="KW-0812">Transmembrane</keyword>